<protein>
    <submittedName>
        <fullName evidence="3">SWIM zinc finger-containing protein</fullName>
    </submittedName>
</protein>
<name>A0A062VAT0_9EURY</name>
<dbReference type="InterPro" id="IPR007527">
    <property type="entry name" value="Znf_SWIM"/>
</dbReference>
<evidence type="ECO:0000313" key="4">
    <source>
        <dbReference type="Proteomes" id="UP000027153"/>
    </source>
</evidence>
<reference evidence="3 4" key="1">
    <citation type="journal article" date="2013" name="Nature">
        <title>Anaerobic oxidation of methane coupled to nitrate reduction in a novel archaeal lineage.</title>
        <authorList>
            <person name="Haroon M.F."/>
            <person name="Hu S."/>
            <person name="Shi Y."/>
            <person name="Imelfort M."/>
            <person name="Keller J."/>
            <person name="Hugenholtz P."/>
            <person name="Yuan Z."/>
            <person name="Tyson G.W."/>
        </authorList>
    </citation>
    <scope>NUCLEOTIDE SEQUENCE [LARGE SCALE GENOMIC DNA]</scope>
    <source>
        <strain evidence="3 4">ANME-2d</strain>
    </source>
</reference>
<dbReference type="Pfam" id="PF04434">
    <property type="entry name" value="SWIM"/>
    <property type="match status" value="1"/>
</dbReference>
<keyword evidence="4" id="KW-1185">Reference proteome</keyword>
<organism evidence="3 4">
    <name type="scientific">Candidatus Methanoperedens nitratireducens</name>
    <dbReference type="NCBI Taxonomy" id="1392998"/>
    <lineage>
        <taxon>Archaea</taxon>
        <taxon>Methanobacteriati</taxon>
        <taxon>Methanobacteriota</taxon>
        <taxon>Stenosarchaea group</taxon>
        <taxon>Methanomicrobia</taxon>
        <taxon>Methanosarcinales</taxon>
        <taxon>ANME-2 cluster</taxon>
        <taxon>Candidatus Methanoperedentaceae</taxon>
        <taxon>Candidatus Methanoperedens</taxon>
    </lineage>
</organism>
<dbReference type="Proteomes" id="UP000027153">
    <property type="component" value="Unassembled WGS sequence"/>
</dbReference>
<dbReference type="EMBL" id="JMIY01000001">
    <property type="protein sequence ID" value="KCZ73633.1"/>
    <property type="molecule type" value="Genomic_DNA"/>
</dbReference>
<dbReference type="RefSeq" id="WP_048089116.1">
    <property type="nucleotide sequence ID" value="NZ_JMIY01000001.1"/>
</dbReference>
<dbReference type="OrthoDB" id="377548at2157"/>
<evidence type="ECO:0000313" key="3">
    <source>
        <dbReference type="EMBL" id="KCZ73633.1"/>
    </source>
</evidence>
<keyword evidence="1" id="KW-0479">Metal-binding</keyword>
<keyword evidence="1" id="KW-0863">Zinc-finger</keyword>
<comment type="caution">
    <text evidence="3">The sequence shown here is derived from an EMBL/GenBank/DDBJ whole genome shotgun (WGS) entry which is preliminary data.</text>
</comment>
<dbReference type="PROSITE" id="PS50966">
    <property type="entry name" value="ZF_SWIM"/>
    <property type="match status" value="1"/>
</dbReference>
<keyword evidence="1" id="KW-0862">Zinc</keyword>
<sequence length="85" mass="9827">MMRKDRVFMNVSDPGMLGRLSRSADITILNRFEFFEAVNSKNRHRYRVNVTERDITCSCPDSKKGNHCKHEIAVARDMSYFLGGV</sequence>
<dbReference type="GO" id="GO:0008270">
    <property type="term" value="F:zinc ion binding"/>
    <property type="evidence" value="ECO:0007669"/>
    <property type="project" value="UniProtKB-KW"/>
</dbReference>
<feature type="domain" description="SWIM-type" evidence="2">
    <location>
        <begin position="46"/>
        <end position="79"/>
    </location>
</feature>
<accession>A0A062VAT0</accession>
<gene>
    <name evidence="3" type="ORF">ANME2D_00705</name>
</gene>
<evidence type="ECO:0000256" key="1">
    <source>
        <dbReference type="PROSITE-ProRule" id="PRU00325"/>
    </source>
</evidence>
<evidence type="ECO:0000259" key="2">
    <source>
        <dbReference type="PROSITE" id="PS50966"/>
    </source>
</evidence>
<proteinExistence type="predicted"/>
<dbReference type="AlphaFoldDB" id="A0A062VAT0"/>